<proteinExistence type="predicted"/>
<organism evidence="1 2">
    <name type="scientific">Steinernema glaseri</name>
    <dbReference type="NCBI Taxonomy" id="37863"/>
    <lineage>
        <taxon>Eukaryota</taxon>
        <taxon>Metazoa</taxon>
        <taxon>Ecdysozoa</taxon>
        <taxon>Nematoda</taxon>
        <taxon>Chromadorea</taxon>
        <taxon>Rhabditida</taxon>
        <taxon>Tylenchina</taxon>
        <taxon>Panagrolaimomorpha</taxon>
        <taxon>Strongyloidoidea</taxon>
        <taxon>Steinernematidae</taxon>
        <taxon>Steinernema</taxon>
    </lineage>
</organism>
<reference evidence="2" key="1">
    <citation type="submission" date="2016-11" db="UniProtKB">
        <authorList>
            <consortium name="WormBaseParasite"/>
        </authorList>
    </citation>
    <scope>IDENTIFICATION</scope>
</reference>
<evidence type="ECO:0000313" key="2">
    <source>
        <dbReference type="WBParaSite" id="L893_g9114.t1"/>
    </source>
</evidence>
<name>A0A1I8AUS9_9BILA</name>
<keyword evidence="1" id="KW-1185">Reference proteome</keyword>
<sequence>MHPSVRPCVSRGRTYELSENSVCGPFAAMVELLSGGRNSVNFVYNTNTQLRRSLISHSAMAHDLRSAWCREKLDEWYFVPRGSPLRRPIKLTQYRSQFVRKHWTSDQRHI</sequence>
<dbReference type="WBParaSite" id="L893_g9114.t1">
    <property type="protein sequence ID" value="L893_g9114.t1"/>
    <property type="gene ID" value="L893_g9114"/>
</dbReference>
<dbReference type="AlphaFoldDB" id="A0A1I8AUS9"/>
<accession>A0A1I8AUS9</accession>
<evidence type="ECO:0000313" key="1">
    <source>
        <dbReference type="Proteomes" id="UP000095287"/>
    </source>
</evidence>
<dbReference type="Proteomes" id="UP000095287">
    <property type="component" value="Unplaced"/>
</dbReference>
<protein>
    <submittedName>
        <fullName evidence="2">KTSC domain-containing protein</fullName>
    </submittedName>
</protein>